<accession>A0A1R3RKL6</accession>
<dbReference type="InterPro" id="IPR036047">
    <property type="entry name" value="F-box-like_dom_sf"/>
</dbReference>
<gene>
    <name evidence="2" type="ORF">ASPCADRAFT_131584</name>
</gene>
<dbReference type="OrthoDB" id="5365320at2759"/>
<dbReference type="AlphaFoldDB" id="A0A1R3RKL6"/>
<dbReference type="InterPro" id="IPR001810">
    <property type="entry name" value="F-box_dom"/>
</dbReference>
<proteinExistence type="predicted"/>
<organism evidence="2 3">
    <name type="scientific">Aspergillus carbonarius (strain ITEM 5010)</name>
    <dbReference type="NCBI Taxonomy" id="602072"/>
    <lineage>
        <taxon>Eukaryota</taxon>
        <taxon>Fungi</taxon>
        <taxon>Dikarya</taxon>
        <taxon>Ascomycota</taxon>
        <taxon>Pezizomycotina</taxon>
        <taxon>Eurotiomycetes</taxon>
        <taxon>Eurotiomycetidae</taxon>
        <taxon>Eurotiales</taxon>
        <taxon>Aspergillaceae</taxon>
        <taxon>Aspergillus</taxon>
        <taxon>Aspergillus subgen. Circumdati</taxon>
    </lineage>
</organism>
<evidence type="ECO:0000259" key="1">
    <source>
        <dbReference type="PROSITE" id="PS50181"/>
    </source>
</evidence>
<evidence type="ECO:0000313" key="2">
    <source>
        <dbReference type="EMBL" id="OOF95026.1"/>
    </source>
</evidence>
<dbReference type="Pfam" id="PF12937">
    <property type="entry name" value="F-box-like"/>
    <property type="match status" value="1"/>
</dbReference>
<keyword evidence="3" id="KW-1185">Reference proteome</keyword>
<dbReference type="VEuPathDB" id="FungiDB:ASPCADRAFT_131584"/>
<dbReference type="EMBL" id="KV907501">
    <property type="protein sequence ID" value="OOF95026.1"/>
    <property type="molecule type" value="Genomic_DNA"/>
</dbReference>
<name>A0A1R3RKL6_ASPC5</name>
<evidence type="ECO:0000313" key="3">
    <source>
        <dbReference type="Proteomes" id="UP000188318"/>
    </source>
</evidence>
<reference evidence="3" key="1">
    <citation type="journal article" date="2017" name="Genome Biol.">
        <title>Comparative genomics reveals high biological diversity and specific adaptations in the industrially and medically important fungal genus Aspergillus.</title>
        <authorList>
            <person name="de Vries R.P."/>
            <person name="Riley R."/>
            <person name="Wiebenga A."/>
            <person name="Aguilar-Osorio G."/>
            <person name="Amillis S."/>
            <person name="Uchima C.A."/>
            <person name="Anderluh G."/>
            <person name="Asadollahi M."/>
            <person name="Askin M."/>
            <person name="Barry K."/>
            <person name="Battaglia E."/>
            <person name="Bayram O."/>
            <person name="Benocci T."/>
            <person name="Braus-Stromeyer S.A."/>
            <person name="Caldana C."/>
            <person name="Canovas D."/>
            <person name="Cerqueira G.C."/>
            <person name="Chen F."/>
            <person name="Chen W."/>
            <person name="Choi C."/>
            <person name="Clum A."/>
            <person name="Dos Santos R.A."/>
            <person name="Damasio A.R."/>
            <person name="Diallinas G."/>
            <person name="Emri T."/>
            <person name="Fekete E."/>
            <person name="Flipphi M."/>
            <person name="Freyberg S."/>
            <person name="Gallo A."/>
            <person name="Gournas C."/>
            <person name="Habgood R."/>
            <person name="Hainaut M."/>
            <person name="Harispe M.L."/>
            <person name="Henrissat B."/>
            <person name="Hilden K.S."/>
            <person name="Hope R."/>
            <person name="Hossain A."/>
            <person name="Karabika E."/>
            <person name="Karaffa L."/>
            <person name="Karanyi Z."/>
            <person name="Krasevec N."/>
            <person name="Kuo A."/>
            <person name="Kusch H."/>
            <person name="LaButti K."/>
            <person name="Lagendijk E.L."/>
            <person name="Lapidus A."/>
            <person name="Levasseur A."/>
            <person name="Lindquist E."/>
            <person name="Lipzen A."/>
            <person name="Logrieco A.F."/>
            <person name="MacCabe A."/>
            <person name="Maekelae M.R."/>
            <person name="Malavazi I."/>
            <person name="Melin P."/>
            <person name="Meyer V."/>
            <person name="Mielnichuk N."/>
            <person name="Miskei M."/>
            <person name="Molnar A.P."/>
            <person name="Mule G."/>
            <person name="Ngan C.Y."/>
            <person name="Orejas M."/>
            <person name="Orosz E."/>
            <person name="Ouedraogo J.P."/>
            <person name="Overkamp K.M."/>
            <person name="Park H.-S."/>
            <person name="Perrone G."/>
            <person name="Piumi F."/>
            <person name="Punt P.J."/>
            <person name="Ram A.F."/>
            <person name="Ramon A."/>
            <person name="Rauscher S."/>
            <person name="Record E."/>
            <person name="Riano-Pachon D.M."/>
            <person name="Robert V."/>
            <person name="Roehrig J."/>
            <person name="Ruller R."/>
            <person name="Salamov A."/>
            <person name="Salih N.S."/>
            <person name="Samson R.A."/>
            <person name="Sandor E."/>
            <person name="Sanguinetti M."/>
            <person name="Schuetze T."/>
            <person name="Sepcic K."/>
            <person name="Shelest E."/>
            <person name="Sherlock G."/>
            <person name="Sophianopoulou V."/>
            <person name="Squina F.M."/>
            <person name="Sun H."/>
            <person name="Susca A."/>
            <person name="Todd R.B."/>
            <person name="Tsang A."/>
            <person name="Unkles S.E."/>
            <person name="van de Wiele N."/>
            <person name="van Rossen-Uffink D."/>
            <person name="Oliveira J.V."/>
            <person name="Vesth T.C."/>
            <person name="Visser J."/>
            <person name="Yu J.-H."/>
            <person name="Zhou M."/>
            <person name="Andersen M.R."/>
            <person name="Archer D.B."/>
            <person name="Baker S.E."/>
            <person name="Benoit I."/>
            <person name="Brakhage A.A."/>
            <person name="Braus G.H."/>
            <person name="Fischer R."/>
            <person name="Frisvad J.C."/>
            <person name="Goldman G.H."/>
            <person name="Houbraken J."/>
            <person name="Oakley B."/>
            <person name="Pocsi I."/>
            <person name="Scazzocchio C."/>
            <person name="Seiboth B."/>
            <person name="vanKuyk P.A."/>
            <person name="Wortman J."/>
            <person name="Dyer P.S."/>
            <person name="Grigoriev I.V."/>
        </authorList>
    </citation>
    <scope>NUCLEOTIDE SEQUENCE [LARGE SCALE GENOMIC DNA]</scope>
    <source>
        <strain evidence="3">ITEM 5010</strain>
    </source>
</reference>
<dbReference type="SUPFAM" id="SSF81383">
    <property type="entry name" value="F-box domain"/>
    <property type="match status" value="1"/>
</dbReference>
<dbReference type="Proteomes" id="UP000188318">
    <property type="component" value="Unassembled WGS sequence"/>
</dbReference>
<sequence>MATSNRCYLSGLPAELISHVFTFLPTLTDVLNLAATCSRHQQIWQQNAHPIYRHVGPGSIECLHYARIFLADQGGAQPNAELTARDVVQLARNAAAAERTVDLFNQKYVSFLLTPEATRGRTLCYLIEHPGPQLTPSECHRFIRALYQLSGLLLLDPDARQSRVASLTLKDITTIIDLAHGYRDIQDVIMTVQTDAVSLSDIAFQLLRIKLRIVREVLGAPMSTRSAPKEFGWMGSVSIWDMHYDLFKDLVTQPGAEDVIVPISEVWYDTSDEEDMN</sequence>
<dbReference type="PROSITE" id="PS50181">
    <property type="entry name" value="FBOX"/>
    <property type="match status" value="1"/>
</dbReference>
<feature type="domain" description="F-box" evidence="1">
    <location>
        <begin position="6"/>
        <end position="55"/>
    </location>
</feature>
<protein>
    <recommendedName>
        <fullName evidence="1">F-box domain-containing protein</fullName>
    </recommendedName>
</protein>